<dbReference type="EMBL" id="CP034563">
    <property type="protein sequence ID" value="AZQ64863.1"/>
    <property type="molecule type" value="Genomic_DNA"/>
</dbReference>
<dbReference type="SUPFAM" id="SSF51445">
    <property type="entry name" value="(Trans)glycosidases"/>
    <property type="match status" value="1"/>
</dbReference>
<evidence type="ECO:0000256" key="4">
    <source>
        <dbReference type="ARBA" id="ARBA00022801"/>
    </source>
</evidence>
<gene>
    <name evidence="7" type="ORF">EI427_21805</name>
</gene>
<organism evidence="7 8">
    <name type="scientific">Flammeovirga pectinis</name>
    <dbReference type="NCBI Taxonomy" id="2494373"/>
    <lineage>
        <taxon>Bacteria</taxon>
        <taxon>Pseudomonadati</taxon>
        <taxon>Bacteroidota</taxon>
        <taxon>Cytophagia</taxon>
        <taxon>Cytophagales</taxon>
        <taxon>Flammeovirgaceae</taxon>
        <taxon>Flammeovirga</taxon>
    </lineage>
</organism>
<accession>A0A3S9P9P7</accession>
<keyword evidence="8" id="KW-1185">Reference proteome</keyword>
<evidence type="ECO:0000313" key="7">
    <source>
        <dbReference type="EMBL" id="AZQ64863.1"/>
    </source>
</evidence>
<dbReference type="Pfam" id="PF00933">
    <property type="entry name" value="Glyco_hydro_3"/>
    <property type="match status" value="1"/>
</dbReference>
<dbReference type="GO" id="GO:0004563">
    <property type="term" value="F:beta-N-acetylhexosaminidase activity"/>
    <property type="evidence" value="ECO:0007669"/>
    <property type="project" value="UniProtKB-EC"/>
</dbReference>
<dbReference type="PANTHER" id="PTHR30480">
    <property type="entry name" value="BETA-HEXOSAMINIDASE-RELATED"/>
    <property type="match status" value="1"/>
</dbReference>
<dbReference type="Gene3D" id="3.20.20.300">
    <property type="entry name" value="Glycoside hydrolase, family 3, N-terminal domain"/>
    <property type="match status" value="1"/>
</dbReference>
<dbReference type="Gene3D" id="3.40.50.1700">
    <property type="entry name" value="Glycoside hydrolase family 3 C-terminal domain"/>
    <property type="match status" value="1"/>
</dbReference>
<sequence>MYPPFHQKINDSWVKKTLKNMSLEQKIGQLFQVAAFSNRDKKHEEEILTLIEKYHLGGLTFFQGEPLKQVELTNKYQSKSSVPLFINIDAEWGLAMRLQGTTQFPYQMALGAIKDDTLILKMAHKIGEHCKRIGVCSPLAPVVDVNNNPKNPVINYRSFGEDKIKVANKGIAYMKGLQSAHVLDNAKHFPGHGDTATDSHLDLPRLTHSSERLNAIELYPFKELIKNGLSSIMTAHLEIPVWDNRENMPTTLSNKILSSILFDQLNFKGLAITDAMDMQGITKYYADGDADVMAILAGNHIITNSRSVPKGVEKIKQALLNGELSEKQLDVIVTNLLAMKKWVGLDQAKRISTENLSTDLNDEESKQLNKVLAEASITYLGKAPLQPLNKDKTIYLKLVGEQQTKSTREQVAHHLKEIKKEETNTLLSGLNALEVTTLTWNESEGEASLKKILEKAQGYERVILSIHGINIKPFNHFDLPEIIRKQVLDILSKNQTTVLFFGNAYGLDEIENIENAKEVIVTYQDSEFMQEAVLRVLKGELNCIGELPVSLKKLS</sequence>
<evidence type="ECO:0000259" key="6">
    <source>
        <dbReference type="Pfam" id="PF00933"/>
    </source>
</evidence>
<dbReference type="AlphaFoldDB" id="A0A3S9P9P7"/>
<dbReference type="Proteomes" id="UP000267268">
    <property type="component" value="Chromosome 2"/>
</dbReference>
<reference evidence="7 8" key="1">
    <citation type="submission" date="2018-12" db="EMBL/GenBank/DDBJ databases">
        <title>Flammeovirga pectinis sp. nov., isolated from the gut of the Korean scallop, Patinopecten yessoensis.</title>
        <authorList>
            <person name="Bae J.-W."/>
            <person name="Jeong Y.-S."/>
            <person name="Kang W."/>
        </authorList>
    </citation>
    <scope>NUCLEOTIDE SEQUENCE [LARGE SCALE GENOMIC DNA]</scope>
    <source>
        <strain evidence="7 8">L12M1</strain>
    </source>
</reference>
<dbReference type="InterPro" id="IPR017853">
    <property type="entry name" value="GH"/>
</dbReference>
<proteinExistence type="inferred from homology"/>
<dbReference type="InterPro" id="IPR036881">
    <property type="entry name" value="Glyco_hydro_3_C_sf"/>
</dbReference>
<dbReference type="OrthoDB" id="9805821at2"/>
<evidence type="ECO:0000256" key="2">
    <source>
        <dbReference type="ARBA" id="ARBA00005336"/>
    </source>
</evidence>
<evidence type="ECO:0000313" key="8">
    <source>
        <dbReference type="Proteomes" id="UP000267268"/>
    </source>
</evidence>
<dbReference type="KEGG" id="fll:EI427_21805"/>
<dbReference type="InterPro" id="IPR001764">
    <property type="entry name" value="Glyco_hydro_3_N"/>
</dbReference>
<dbReference type="InterPro" id="IPR050226">
    <property type="entry name" value="NagZ_Beta-hexosaminidase"/>
</dbReference>
<feature type="domain" description="Glycoside hydrolase family 3 N-terminal" evidence="6">
    <location>
        <begin position="23"/>
        <end position="337"/>
    </location>
</feature>
<dbReference type="GO" id="GO:0009254">
    <property type="term" value="P:peptidoglycan turnover"/>
    <property type="evidence" value="ECO:0007669"/>
    <property type="project" value="TreeGrafter"/>
</dbReference>
<evidence type="ECO:0000256" key="3">
    <source>
        <dbReference type="ARBA" id="ARBA00012663"/>
    </source>
</evidence>
<comment type="similarity">
    <text evidence="2">Belongs to the glycosyl hydrolase 3 family.</text>
</comment>
<evidence type="ECO:0000256" key="5">
    <source>
        <dbReference type="ARBA" id="ARBA00023295"/>
    </source>
</evidence>
<keyword evidence="5" id="KW-0326">Glycosidase</keyword>
<comment type="catalytic activity">
    <reaction evidence="1">
        <text>Hydrolysis of terminal non-reducing N-acetyl-D-hexosamine residues in N-acetyl-beta-D-hexosaminides.</text>
        <dbReference type="EC" id="3.2.1.52"/>
    </reaction>
</comment>
<keyword evidence="4 7" id="KW-0378">Hydrolase</keyword>
<dbReference type="EC" id="3.2.1.52" evidence="3"/>
<protein>
    <recommendedName>
        <fullName evidence="3">beta-N-acetylhexosaminidase</fullName>
        <ecNumber evidence="3">3.2.1.52</ecNumber>
    </recommendedName>
</protein>
<dbReference type="PANTHER" id="PTHR30480:SF13">
    <property type="entry name" value="BETA-HEXOSAMINIDASE"/>
    <property type="match status" value="1"/>
</dbReference>
<name>A0A3S9P9P7_9BACT</name>
<dbReference type="InterPro" id="IPR036962">
    <property type="entry name" value="Glyco_hydro_3_N_sf"/>
</dbReference>
<dbReference type="GO" id="GO:0005975">
    <property type="term" value="P:carbohydrate metabolic process"/>
    <property type="evidence" value="ECO:0007669"/>
    <property type="project" value="InterPro"/>
</dbReference>
<evidence type="ECO:0000256" key="1">
    <source>
        <dbReference type="ARBA" id="ARBA00001231"/>
    </source>
</evidence>